<dbReference type="Pfam" id="PF25601">
    <property type="entry name" value="AAA_lid_14"/>
    <property type="match status" value="1"/>
</dbReference>
<dbReference type="InterPro" id="IPR000014">
    <property type="entry name" value="PAS"/>
</dbReference>
<evidence type="ECO:0000313" key="8">
    <source>
        <dbReference type="EMBL" id="BEQ13615.1"/>
    </source>
</evidence>
<dbReference type="InterPro" id="IPR009057">
    <property type="entry name" value="Homeodomain-like_sf"/>
</dbReference>
<dbReference type="InterPro" id="IPR003593">
    <property type="entry name" value="AAA+_ATPase"/>
</dbReference>
<evidence type="ECO:0000256" key="1">
    <source>
        <dbReference type="ARBA" id="ARBA00022741"/>
    </source>
</evidence>
<dbReference type="InterPro" id="IPR025944">
    <property type="entry name" value="Sigma_54_int_dom_CS"/>
</dbReference>
<dbReference type="Pfam" id="PF08448">
    <property type="entry name" value="PAS_4"/>
    <property type="match status" value="1"/>
</dbReference>
<dbReference type="SMART" id="SM00091">
    <property type="entry name" value="PAS"/>
    <property type="match status" value="1"/>
</dbReference>
<keyword evidence="1" id="KW-0547">Nucleotide-binding</keyword>
<dbReference type="GO" id="GO:0006355">
    <property type="term" value="P:regulation of DNA-templated transcription"/>
    <property type="evidence" value="ECO:0007669"/>
    <property type="project" value="InterPro"/>
</dbReference>
<dbReference type="PANTHER" id="PTHR32071">
    <property type="entry name" value="TRANSCRIPTIONAL REGULATORY PROTEIN"/>
    <property type="match status" value="1"/>
</dbReference>
<dbReference type="SMART" id="SM00382">
    <property type="entry name" value="AAA"/>
    <property type="match status" value="1"/>
</dbReference>
<protein>
    <submittedName>
        <fullName evidence="8">Sigma-54-dependent Fis family transcriptional regulator</fullName>
    </submittedName>
</protein>
<dbReference type="Gene3D" id="1.10.8.60">
    <property type="match status" value="1"/>
</dbReference>
<dbReference type="PROSITE" id="PS00676">
    <property type="entry name" value="SIGMA54_INTERACT_2"/>
    <property type="match status" value="1"/>
</dbReference>
<keyword evidence="4" id="KW-0238">DNA-binding</keyword>
<evidence type="ECO:0000256" key="4">
    <source>
        <dbReference type="ARBA" id="ARBA00023125"/>
    </source>
</evidence>
<accession>A0AAU9ENW5</accession>
<dbReference type="CDD" id="cd00009">
    <property type="entry name" value="AAA"/>
    <property type="match status" value="1"/>
</dbReference>
<dbReference type="Gene3D" id="1.10.10.60">
    <property type="entry name" value="Homeodomain-like"/>
    <property type="match status" value="1"/>
</dbReference>
<dbReference type="InterPro" id="IPR002078">
    <property type="entry name" value="Sigma_54_int"/>
</dbReference>
<organism evidence="8 9">
    <name type="scientific">Desulfoferula mesophila</name>
    <dbReference type="NCBI Taxonomy" id="3058419"/>
    <lineage>
        <taxon>Bacteria</taxon>
        <taxon>Pseudomonadati</taxon>
        <taxon>Thermodesulfobacteriota</taxon>
        <taxon>Desulfarculia</taxon>
        <taxon>Desulfarculales</taxon>
        <taxon>Desulfarculaceae</taxon>
        <taxon>Desulfoferula</taxon>
    </lineage>
</organism>
<gene>
    <name evidence="8" type="ORF">FAK_06810</name>
</gene>
<dbReference type="Pfam" id="PF02954">
    <property type="entry name" value="HTH_8"/>
    <property type="match status" value="1"/>
</dbReference>
<dbReference type="CDD" id="cd00130">
    <property type="entry name" value="PAS"/>
    <property type="match status" value="1"/>
</dbReference>
<evidence type="ECO:0000256" key="5">
    <source>
        <dbReference type="ARBA" id="ARBA00023163"/>
    </source>
</evidence>
<evidence type="ECO:0000256" key="3">
    <source>
        <dbReference type="ARBA" id="ARBA00023015"/>
    </source>
</evidence>
<dbReference type="SUPFAM" id="SSF46689">
    <property type="entry name" value="Homeodomain-like"/>
    <property type="match status" value="1"/>
</dbReference>
<keyword evidence="5" id="KW-0804">Transcription</keyword>
<sequence length="493" mass="54543">MNRENEDNHVCAVERLSGSQGMAGSAMRVLSGAADLGDLVDFLALVLDNVYSGIIVCDSDCRIVFMNRVYGELLGADPKAAVGDYLDKYFPHTRMPQVLSTGRSELAQRCSLKTDMPMLVNRIPLRIKGQVVGVILQTIFRDYTAMTDLISRLQGLESEVKYYKKGLDRLLSPLYGFNNILGSSPLLAGVKAVAAKYARTEAPVLITGATGTGKEMFAHAVHRSSPRAAGPFVCVNCAAIPRELLESELFGYESGAFTGASRKGKVGQIQLAHTGTLFLDEIGELSPKAQATLLRVLETKTLERLGGVKRVAVDFRLVAATNRDLKEMMSRGEFRDDLYYRLSTMAVEIPALSRRREDVPVLVAHFLTALEHPQTEVGLQAMEALQNYAWPGNVRELKNVIERAVSLSEGRRIDLEHLPREILTSDLEERQVCENPDTTLAEQMACFEKRVMEHALAFNKGNMTKTAKMLGISRSTLYEKCRRYDLGDTEKAS</sequence>
<dbReference type="GO" id="GO:0005524">
    <property type="term" value="F:ATP binding"/>
    <property type="evidence" value="ECO:0007669"/>
    <property type="project" value="UniProtKB-KW"/>
</dbReference>
<dbReference type="InterPro" id="IPR002197">
    <property type="entry name" value="HTH_Fis"/>
</dbReference>
<dbReference type="AlphaFoldDB" id="A0AAU9ENW5"/>
<dbReference type="GO" id="GO:0043565">
    <property type="term" value="F:sequence-specific DNA binding"/>
    <property type="evidence" value="ECO:0007669"/>
    <property type="project" value="InterPro"/>
</dbReference>
<dbReference type="Gene3D" id="3.30.450.20">
    <property type="entry name" value="PAS domain"/>
    <property type="match status" value="1"/>
</dbReference>
<dbReference type="InterPro" id="IPR035965">
    <property type="entry name" value="PAS-like_dom_sf"/>
</dbReference>
<keyword evidence="3" id="KW-0805">Transcription regulation</keyword>
<dbReference type="InterPro" id="IPR027417">
    <property type="entry name" value="P-loop_NTPase"/>
</dbReference>
<proteinExistence type="predicted"/>
<dbReference type="KEGG" id="dmp:FAK_06810"/>
<dbReference type="InterPro" id="IPR013656">
    <property type="entry name" value="PAS_4"/>
</dbReference>
<dbReference type="PROSITE" id="PS00688">
    <property type="entry name" value="SIGMA54_INTERACT_3"/>
    <property type="match status" value="1"/>
</dbReference>
<evidence type="ECO:0000259" key="6">
    <source>
        <dbReference type="PROSITE" id="PS50045"/>
    </source>
</evidence>
<dbReference type="PRINTS" id="PR01590">
    <property type="entry name" value="HTHFIS"/>
</dbReference>
<dbReference type="SUPFAM" id="SSF55785">
    <property type="entry name" value="PYP-like sensor domain (PAS domain)"/>
    <property type="match status" value="1"/>
</dbReference>
<reference evidence="9" key="1">
    <citation type="journal article" date="2023" name="Arch. Microbiol.">
        <title>Desulfoferula mesophilus gen. nov. sp. nov., a mesophilic sulfate-reducing bacterium isolated from a brackish lake sediment.</title>
        <authorList>
            <person name="Watanabe T."/>
            <person name="Yabe T."/>
            <person name="Tsuji J.M."/>
            <person name="Fukui M."/>
        </authorList>
    </citation>
    <scope>NUCLEOTIDE SEQUENCE [LARGE SCALE GENOMIC DNA]</scope>
    <source>
        <strain evidence="9">12FAK</strain>
    </source>
</reference>
<keyword evidence="9" id="KW-1185">Reference proteome</keyword>
<dbReference type="InterPro" id="IPR058031">
    <property type="entry name" value="AAA_lid_NorR"/>
</dbReference>
<name>A0AAU9ENW5_9BACT</name>
<dbReference type="Gene3D" id="3.40.50.300">
    <property type="entry name" value="P-loop containing nucleotide triphosphate hydrolases"/>
    <property type="match status" value="1"/>
</dbReference>
<dbReference type="FunFam" id="3.40.50.300:FF:000006">
    <property type="entry name" value="DNA-binding transcriptional regulator NtrC"/>
    <property type="match status" value="1"/>
</dbReference>
<dbReference type="EMBL" id="AP028679">
    <property type="protein sequence ID" value="BEQ13615.1"/>
    <property type="molecule type" value="Genomic_DNA"/>
</dbReference>
<evidence type="ECO:0000256" key="2">
    <source>
        <dbReference type="ARBA" id="ARBA00022840"/>
    </source>
</evidence>
<feature type="domain" description="Sigma-54 factor interaction" evidence="6">
    <location>
        <begin position="180"/>
        <end position="406"/>
    </location>
</feature>
<dbReference type="InterPro" id="IPR025943">
    <property type="entry name" value="Sigma_54_int_dom_ATP-bd_2"/>
</dbReference>
<evidence type="ECO:0000259" key="7">
    <source>
        <dbReference type="PROSITE" id="PS50112"/>
    </source>
</evidence>
<dbReference type="PROSITE" id="PS50112">
    <property type="entry name" value="PAS"/>
    <property type="match status" value="1"/>
</dbReference>
<dbReference type="Pfam" id="PF00158">
    <property type="entry name" value="Sigma54_activat"/>
    <property type="match status" value="1"/>
</dbReference>
<dbReference type="PROSITE" id="PS50045">
    <property type="entry name" value="SIGMA54_INTERACT_4"/>
    <property type="match status" value="1"/>
</dbReference>
<dbReference type="SUPFAM" id="SSF52540">
    <property type="entry name" value="P-loop containing nucleoside triphosphate hydrolases"/>
    <property type="match status" value="1"/>
</dbReference>
<keyword evidence="2" id="KW-0067">ATP-binding</keyword>
<dbReference type="RefSeq" id="WP_338605369.1">
    <property type="nucleotide sequence ID" value="NZ_AP028679.1"/>
</dbReference>
<feature type="domain" description="PAS" evidence="7">
    <location>
        <begin position="39"/>
        <end position="83"/>
    </location>
</feature>
<evidence type="ECO:0000313" key="9">
    <source>
        <dbReference type="Proteomes" id="UP001366166"/>
    </source>
</evidence>
<dbReference type="Proteomes" id="UP001366166">
    <property type="component" value="Chromosome"/>
</dbReference>